<dbReference type="InterPro" id="IPR021678">
    <property type="entry name" value="DUF3263"/>
</dbReference>
<dbReference type="RefSeq" id="WP_157079354.1">
    <property type="nucleotide sequence ID" value="NZ_JAADZU010000059.1"/>
</dbReference>
<dbReference type="Proteomes" id="UP000466307">
    <property type="component" value="Unassembled WGS sequence"/>
</dbReference>
<organism evidence="1 2">
    <name type="scientific">Gordonia desulfuricans</name>
    <dbReference type="NCBI Taxonomy" id="89051"/>
    <lineage>
        <taxon>Bacteria</taxon>
        <taxon>Bacillati</taxon>
        <taxon>Actinomycetota</taxon>
        <taxon>Actinomycetes</taxon>
        <taxon>Mycobacteriales</taxon>
        <taxon>Gordoniaceae</taxon>
        <taxon>Gordonia</taxon>
    </lineage>
</organism>
<comment type="caution">
    <text evidence="1">The sequence shown here is derived from an EMBL/GenBank/DDBJ whole genome shotgun (WGS) entry which is preliminary data.</text>
</comment>
<keyword evidence="2" id="KW-1185">Reference proteome</keyword>
<reference evidence="1 2" key="1">
    <citation type="submission" date="2020-01" db="EMBL/GenBank/DDBJ databases">
        <title>Investigation of new actinobacteria for the biodesulphurisation of diesel fuel.</title>
        <authorList>
            <person name="Athi Narayanan S.M."/>
        </authorList>
    </citation>
    <scope>NUCLEOTIDE SEQUENCE [LARGE SCALE GENOMIC DNA]</scope>
    <source>
        <strain evidence="1 2">213E</strain>
    </source>
</reference>
<accession>A0A7K3LSG2</accession>
<dbReference type="AlphaFoldDB" id="A0A7K3LSG2"/>
<dbReference type="Pfam" id="PF11662">
    <property type="entry name" value="DUF3263"/>
    <property type="match status" value="1"/>
</dbReference>
<dbReference type="EMBL" id="JAADZU010000059">
    <property type="protein sequence ID" value="NDK91179.1"/>
    <property type="molecule type" value="Genomic_DNA"/>
</dbReference>
<protein>
    <submittedName>
        <fullName evidence="1">DUF3263 domain-containing protein</fullName>
    </submittedName>
</protein>
<evidence type="ECO:0000313" key="2">
    <source>
        <dbReference type="Proteomes" id="UP000466307"/>
    </source>
</evidence>
<evidence type="ECO:0000313" key="1">
    <source>
        <dbReference type="EMBL" id="NDK91179.1"/>
    </source>
</evidence>
<proteinExistence type="predicted"/>
<name>A0A7K3LSG2_9ACTN</name>
<gene>
    <name evidence="1" type="ORF">GYA93_16560</name>
</gene>
<sequence length="81" mass="9114">MGTKQQQMLDFETNWYTLGGGSSSEITEQFGLSDRDFFTEVDRLVDTSPPASLSSTELRRMRRVIRHRLWMAGCARPGSGG</sequence>